<keyword evidence="3 5" id="KW-0675">Receptor</keyword>
<dbReference type="WBParaSite" id="SRAE_1000071700.1">
    <property type="protein sequence ID" value="SRAE_1000071700.1"/>
    <property type="gene ID" value="WBGene00257314"/>
</dbReference>
<keyword evidence="2" id="KW-0804">Transcription</keyword>
<evidence type="ECO:0000313" key="7">
    <source>
        <dbReference type="WBParaSite" id="SRAE_1000071700.1"/>
    </source>
</evidence>
<reference evidence="7" key="3">
    <citation type="submission" date="2020-12" db="UniProtKB">
        <authorList>
            <consortium name="WormBaseParasite"/>
        </authorList>
    </citation>
    <scope>IDENTIFICATION</scope>
</reference>
<dbReference type="EMBL" id="LN609528">
    <property type="protein sequence ID" value="CEF62444.1"/>
    <property type="molecule type" value="Genomic_DNA"/>
</dbReference>
<evidence type="ECO:0000313" key="6">
    <source>
        <dbReference type="Proteomes" id="UP000035682"/>
    </source>
</evidence>
<dbReference type="SUPFAM" id="SSF48508">
    <property type="entry name" value="Nuclear receptor ligand-binding domain"/>
    <property type="match status" value="1"/>
</dbReference>
<dbReference type="WormBase" id="SRAE_1000071700">
    <property type="protein sequence ID" value="SRP03047"/>
    <property type="gene ID" value="WBGene00257314"/>
</dbReference>
<organism evidence="5">
    <name type="scientific">Strongyloides ratti</name>
    <name type="common">Parasitic roundworm</name>
    <dbReference type="NCBI Taxonomy" id="34506"/>
    <lineage>
        <taxon>Eukaryota</taxon>
        <taxon>Metazoa</taxon>
        <taxon>Ecdysozoa</taxon>
        <taxon>Nematoda</taxon>
        <taxon>Chromadorea</taxon>
        <taxon>Rhabditida</taxon>
        <taxon>Tylenchina</taxon>
        <taxon>Panagrolaimomorpha</taxon>
        <taxon>Strongyloidoidea</taxon>
        <taxon>Strongyloididae</taxon>
        <taxon>Strongyloides</taxon>
    </lineage>
</organism>
<name>A0A090L4L5_STRRB</name>
<dbReference type="CTD" id="36374809"/>
<dbReference type="Proteomes" id="UP000035682">
    <property type="component" value="Unplaced"/>
</dbReference>
<dbReference type="Pfam" id="PF00104">
    <property type="entry name" value="Hormone_recep"/>
    <property type="match status" value="1"/>
</dbReference>
<accession>A0A090L4L5</accession>
<reference evidence="6" key="2">
    <citation type="submission" date="2014-09" db="EMBL/GenBank/DDBJ databases">
        <authorList>
            <person name="Martin A.A."/>
        </authorList>
    </citation>
    <scope>NUCLEOTIDE SEQUENCE</scope>
    <source>
        <strain evidence="6">ED321</strain>
    </source>
</reference>
<gene>
    <name evidence="5 7 8" type="ORF">SRAE_1000071700</name>
</gene>
<sequence length="98" mass="11530">MEMAYLIMQSLWTKKRAVDIKNGKTGNDNILKVISNEIHNHYIYDKKMDNYAWRVAEIAKLLAMIKEFSAREREILLIAKFLNIFDCTMFDELTSCCC</sequence>
<proteinExistence type="predicted"/>
<evidence type="ECO:0000313" key="8">
    <source>
        <dbReference type="WormBase" id="SRAE_1000071700"/>
    </source>
</evidence>
<dbReference type="GeneID" id="36374809"/>
<evidence type="ECO:0000259" key="4">
    <source>
        <dbReference type="Pfam" id="PF00104"/>
    </source>
</evidence>
<dbReference type="STRING" id="34506.A0A090L4L5"/>
<evidence type="ECO:0000256" key="3">
    <source>
        <dbReference type="ARBA" id="ARBA00023170"/>
    </source>
</evidence>
<keyword evidence="6" id="KW-1185">Reference proteome</keyword>
<protein>
    <submittedName>
        <fullName evidence="5">Nuclear hormone receptor, ligand-binding, core domain and Nuclear hormone receptor, ligand-binding domain-containing protein</fullName>
    </submittedName>
</protein>
<dbReference type="RefSeq" id="XP_024501646.1">
    <property type="nucleotide sequence ID" value="XM_024647582.1"/>
</dbReference>
<dbReference type="InterPro" id="IPR035500">
    <property type="entry name" value="NHR-like_dom_sf"/>
</dbReference>
<keyword evidence="1" id="KW-0805">Transcription regulation</keyword>
<evidence type="ECO:0000256" key="2">
    <source>
        <dbReference type="ARBA" id="ARBA00023163"/>
    </source>
</evidence>
<dbReference type="AlphaFoldDB" id="A0A090L4L5"/>
<dbReference type="InterPro" id="IPR000536">
    <property type="entry name" value="Nucl_hrmn_rcpt_lig-bd"/>
</dbReference>
<reference evidence="5" key="1">
    <citation type="submission" date="2014-09" db="EMBL/GenBank/DDBJ databases">
        <authorList>
            <person name="Aslett A.Martin."/>
        </authorList>
    </citation>
    <scope>NUCLEOTIDE SEQUENCE</scope>
    <source>
        <strain evidence="5">ED321 Heterogonic</strain>
    </source>
</reference>
<evidence type="ECO:0000256" key="1">
    <source>
        <dbReference type="ARBA" id="ARBA00023015"/>
    </source>
</evidence>
<evidence type="ECO:0000313" key="5">
    <source>
        <dbReference type="EMBL" id="CEF62444.1"/>
    </source>
</evidence>
<feature type="domain" description="NR LBD" evidence="4">
    <location>
        <begin position="1"/>
        <end position="81"/>
    </location>
</feature>